<evidence type="ECO:0000313" key="11">
    <source>
        <dbReference type="EMBL" id="GAA5518126.1"/>
    </source>
</evidence>
<dbReference type="InterPro" id="IPR037673">
    <property type="entry name" value="MSC/AndL"/>
</dbReference>
<dbReference type="Gene3D" id="1.10.1200.120">
    <property type="entry name" value="Large-conductance mechanosensitive channel, MscL, domain 1"/>
    <property type="match status" value="1"/>
</dbReference>
<protein>
    <recommendedName>
        <fullName evidence="10">Large-conductance mechanosensitive channel</fullName>
    </recommendedName>
</protein>
<organism evidence="11 12">
    <name type="scientific">Demequina sediminis</name>
    <dbReference type="NCBI Taxonomy" id="1930058"/>
    <lineage>
        <taxon>Bacteria</taxon>
        <taxon>Bacillati</taxon>
        <taxon>Actinomycetota</taxon>
        <taxon>Actinomycetes</taxon>
        <taxon>Micrococcales</taxon>
        <taxon>Demequinaceae</taxon>
        <taxon>Demequina</taxon>
    </lineage>
</organism>
<keyword evidence="5 10" id="KW-0812">Transmembrane</keyword>
<comment type="subunit">
    <text evidence="10">Homopentamer.</text>
</comment>
<evidence type="ECO:0000256" key="3">
    <source>
        <dbReference type="ARBA" id="ARBA00022448"/>
    </source>
</evidence>
<sequence length="131" mass="13663">MIQGFKAFITRGNVVDLAVAVVIGTAFTAVVTAIVTGVITPLVAAIFGEPDLTSVGNFTVNGAEFSIGLVLDALFTFLTVAAAVYFMVVAPLNALAARRKKDEPAPDEAVSPTEIELLTEIRDALKARPSA</sequence>
<evidence type="ECO:0000256" key="2">
    <source>
        <dbReference type="ARBA" id="ARBA00007254"/>
    </source>
</evidence>
<dbReference type="PANTHER" id="PTHR30266">
    <property type="entry name" value="MECHANOSENSITIVE CHANNEL MSCL"/>
    <property type="match status" value="1"/>
</dbReference>
<dbReference type="EMBL" id="BAABRR010000002">
    <property type="protein sequence ID" value="GAA5518126.1"/>
    <property type="molecule type" value="Genomic_DNA"/>
</dbReference>
<dbReference type="HAMAP" id="MF_00115">
    <property type="entry name" value="MscL"/>
    <property type="match status" value="1"/>
</dbReference>
<dbReference type="InterPro" id="IPR036019">
    <property type="entry name" value="MscL_channel"/>
</dbReference>
<keyword evidence="6 10" id="KW-1133">Transmembrane helix</keyword>
<evidence type="ECO:0000256" key="1">
    <source>
        <dbReference type="ARBA" id="ARBA00004651"/>
    </source>
</evidence>
<name>A0ABP9WG82_9MICO</name>
<feature type="transmembrane region" description="Helical" evidence="10">
    <location>
        <begin position="14"/>
        <end position="47"/>
    </location>
</feature>
<dbReference type="SUPFAM" id="SSF81330">
    <property type="entry name" value="Gated mechanosensitive channel"/>
    <property type="match status" value="1"/>
</dbReference>
<keyword evidence="4 10" id="KW-1003">Cell membrane</keyword>
<evidence type="ECO:0000256" key="8">
    <source>
        <dbReference type="ARBA" id="ARBA00023136"/>
    </source>
</evidence>
<proteinExistence type="inferred from homology"/>
<keyword evidence="12" id="KW-1185">Reference proteome</keyword>
<dbReference type="InterPro" id="IPR001185">
    <property type="entry name" value="MS_channel"/>
</dbReference>
<keyword evidence="7 10" id="KW-0406">Ion transport</keyword>
<comment type="caution">
    <text evidence="11">The sequence shown here is derived from an EMBL/GenBank/DDBJ whole genome shotgun (WGS) entry which is preliminary data.</text>
</comment>
<keyword evidence="3 10" id="KW-0813">Transport</keyword>
<feature type="transmembrane region" description="Helical" evidence="10">
    <location>
        <begin position="67"/>
        <end position="92"/>
    </location>
</feature>
<comment type="subcellular location">
    <subcellularLocation>
        <location evidence="1 10">Cell membrane</location>
        <topology evidence="1 10">Multi-pass membrane protein</topology>
    </subcellularLocation>
</comment>
<evidence type="ECO:0000256" key="6">
    <source>
        <dbReference type="ARBA" id="ARBA00022989"/>
    </source>
</evidence>
<dbReference type="Proteomes" id="UP001426770">
    <property type="component" value="Unassembled WGS sequence"/>
</dbReference>
<evidence type="ECO:0000256" key="4">
    <source>
        <dbReference type="ARBA" id="ARBA00022475"/>
    </source>
</evidence>
<reference evidence="11 12" key="1">
    <citation type="submission" date="2024-02" db="EMBL/GenBank/DDBJ databases">
        <title>Lysinimicrobium sediminis NBRC 112286.</title>
        <authorList>
            <person name="Ichikawa N."/>
            <person name="Katano-Makiyama Y."/>
            <person name="Hidaka K."/>
        </authorList>
    </citation>
    <scope>NUCLEOTIDE SEQUENCE [LARGE SCALE GENOMIC DNA]</scope>
    <source>
        <strain evidence="11 12">NBRC 112286</strain>
    </source>
</reference>
<dbReference type="PRINTS" id="PR01264">
    <property type="entry name" value="MECHCHANNEL"/>
</dbReference>
<keyword evidence="8 10" id="KW-0472">Membrane</keyword>
<dbReference type="Pfam" id="PF01741">
    <property type="entry name" value="MscL"/>
    <property type="match status" value="1"/>
</dbReference>
<comment type="similarity">
    <text evidence="2 10">Belongs to the MscL family.</text>
</comment>
<comment type="function">
    <text evidence="10">Channel that opens in response to stretch forces in the membrane lipid bilayer. May participate in the regulation of osmotic pressure changes within the cell.</text>
</comment>
<dbReference type="InterPro" id="IPR019823">
    <property type="entry name" value="Mechanosensitive_channel_CS"/>
</dbReference>
<evidence type="ECO:0000313" key="12">
    <source>
        <dbReference type="Proteomes" id="UP001426770"/>
    </source>
</evidence>
<gene>
    <name evidence="10 11" type="primary">mscL</name>
    <name evidence="11" type="ORF">Lsed01_00545</name>
</gene>
<accession>A0ABP9WG82</accession>
<keyword evidence="9 10" id="KW-0407">Ion channel</keyword>
<evidence type="ECO:0000256" key="10">
    <source>
        <dbReference type="HAMAP-Rule" id="MF_00115"/>
    </source>
</evidence>
<dbReference type="NCBIfam" id="TIGR00220">
    <property type="entry name" value="mscL"/>
    <property type="match status" value="1"/>
</dbReference>
<evidence type="ECO:0000256" key="9">
    <source>
        <dbReference type="ARBA" id="ARBA00023303"/>
    </source>
</evidence>
<dbReference type="PANTHER" id="PTHR30266:SF2">
    <property type="entry name" value="LARGE-CONDUCTANCE MECHANOSENSITIVE CHANNEL"/>
    <property type="match status" value="1"/>
</dbReference>
<evidence type="ECO:0000256" key="5">
    <source>
        <dbReference type="ARBA" id="ARBA00022692"/>
    </source>
</evidence>
<dbReference type="RefSeq" id="WP_286214019.1">
    <property type="nucleotide sequence ID" value="NZ_AP027736.1"/>
</dbReference>
<evidence type="ECO:0000256" key="7">
    <source>
        <dbReference type="ARBA" id="ARBA00023065"/>
    </source>
</evidence>
<dbReference type="PROSITE" id="PS01327">
    <property type="entry name" value="MSCL"/>
    <property type="match status" value="1"/>
</dbReference>